<keyword evidence="3" id="KW-1003">Cell membrane</keyword>
<feature type="transmembrane region" description="Helical" evidence="7">
    <location>
        <begin position="70"/>
        <end position="93"/>
    </location>
</feature>
<feature type="transmembrane region" description="Helical" evidence="7">
    <location>
        <begin position="15"/>
        <end position="35"/>
    </location>
</feature>
<keyword evidence="6 7" id="KW-0472">Membrane</keyword>
<dbReference type="PIRSF" id="PIRSF019239">
    <property type="entry name" value="MrpE"/>
    <property type="match status" value="1"/>
</dbReference>
<evidence type="ECO:0000313" key="9">
    <source>
        <dbReference type="Proteomes" id="UP000199415"/>
    </source>
</evidence>
<feature type="transmembrane region" description="Helical" evidence="7">
    <location>
        <begin position="41"/>
        <end position="58"/>
    </location>
</feature>
<dbReference type="EMBL" id="FNCE01000002">
    <property type="protein sequence ID" value="SDF77033.1"/>
    <property type="molecule type" value="Genomic_DNA"/>
</dbReference>
<comment type="similarity">
    <text evidence="2">Belongs to the CPA3 antiporters (TC 2.A.63) subunit E family.</text>
</comment>
<protein>
    <submittedName>
        <fullName evidence="8">Multicomponent Na+:H+ antiporter subunit E</fullName>
    </submittedName>
</protein>
<keyword evidence="4 7" id="KW-0812">Transmembrane</keyword>
<dbReference type="STRING" id="1082479.SAMN05216241_102291"/>
<dbReference type="AlphaFoldDB" id="A0A1G7NSX3"/>
<accession>A0A1G7NSX3</accession>
<gene>
    <name evidence="8" type="ORF">SAMN05216241_102291</name>
</gene>
<dbReference type="OrthoDB" id="9807187at2"/>
<dbReference type="PANTHER" id="PTHR34584">
    <property type="entry name" value="NA(+)/H(+) ANTIPORTER SUBUNIT E1"/>
    <property type="match status" value="1"/>
</dbReference>
<evidence type="ECO:0000256" key="4">
    <source>
        <dbReference type="ARBA" id="ARBA00022692"/>
    </source>
</evidence>
<dbReference type="Pfam" id="PF01899">
    <property type="entry name" value="MNHE"/>
    <property type="match status" value="1"/>
</dbReference>
<evidence type="ECO:0000256" key="2">
    <source>
        <dbReference type="ARBA" id="ARBA00006228"/>
    </source>
</evidence>
<dbReference type="RefSeq" id="WP_090018915.1">
    <property type="nucleotide sequence ID" value="NZ_FNCE01000002.1"/>
</dbReference>
<evidence type="ECO:0000256" key="7">
    <source>
        <dbReference type="SAM" id="Phobius"/>
    </source>
</evidence>
<keyword evidence="9" id="KW-1185">Reference proteome</keyword>
<evidence type="ECO:0000256" key="6">
    <source>
        <dbReference type="ARBA" id="ARBA00023136"/>
    </source>
</evidence>
<evidence type="ECO:0000256" key="3">
    <source>
        <dbReference type="ARBA" id="ARBA00022475"/>
    </source>
</evidence>
<evidence type="ECO:0000256" key="1">
    <source>
        <dbReference type="ARBA" id="ARBA00004651"/>
    </source>
</evidence>
<organism evidence="8 9">
    <name type="scientific">Limimonas halophila</name>
    <dbReference type="NCBI Taxonomy" id="1082479"/>
    <lineage>
        <taxon>Bacteria</taxon>
        <taxon>Pseudomonadati</taxon>
        <taxon>Pseudomonadota</taxon>
        <taxon>Alphaproteobacteria</taxon>
        <taxon>Rhodospirillales</taxon>
        <taxon>Rhodovibrionaceae</taxon>
        <taxon>Limimonas</taxon>
    </lineage>
</organism>
<keyword evidence="5 7" id="KW-1133">Transmembrane helix</keyword>
<comment type="subcellular location">
    <subcellularLocation>
        <location evidence="1">Cell membrane</location>
        <topology evidence="1">Multi-pass membrane protein</topology>
    </subcellularLocation>
</comment>
<evidence type="ECO:0000313" key="8">
    <source>
        <dbReference type="EMBL" id="SDF77033.1"/>
    </source>
</evidence>
<reference evidence="8 9" key="1">
    <citation type="submission" date="2016-10" db="EMBL/GenBank/DDBJ databases">
        <authorList>
            <person name="de Groot N.N."/>
        </authorList>
    </citation>
    <scope>NUCLEOTIDE SEQUENCE [LARGE SCALE GENOMIC DNA]</scope>
    <source>
        <strain evidence="8 9">DSM 25584</strain>
    </source>
</reference>
<dbReference type="GO" id="GO:0008324">
    <property type="term" value="F:monoatomic cation transmembrane transporter activity"/>
    <property type="evidence" value="ECO:0007669"/>
    <property type="project" value="InterPro"/>
</dbReference>
<dbReference type="InterPro" id="IPR002758">
    <property type="entry name" value="Cation_antiport_E"/>
</dbReference>
<dbReference type="Proteomes" id="UP000199415">
    <property type="component" value="Unassembled WGS sequence"/>
</dbReference>
<evidence type="ECO:0000256" key="5">
    <source>
        <dbReference type="ARBA" id="ARBA00022989"/>
    </source>
</evidence>
<name>A0A1G7NSX3_9PROT</name>
<dbReference type="PANTHER" id="PTHR34584:SF1">
    <property type="entry name" value="NA(+)_H(+) ANTIPORTER SUBUNIT E1"/>
    <property type="match status" value="1"/>
</dbReference>
<sequence>MDSRIEQPPLRRQPVNLFVLHAILTLAWVLVTGTLSGLNLVIGYVLAGIALWIPRGLWGDTLYFARFRRVLSLAGTFIYELVVSAIQVLQLVYTPRLQFQSGIIAVPLDARDDLEIMVFANLISLTPGTLSMDVSDDRETLYVHSMAIEDPEADKHDLKRTFEDRIREAFE</sequence>
<dbReference type="GO" id="GO:0005886">
    <property type="term" value="C:plasma membrane"/>
    <property type="evidence" value="ECO:0007669"/>
    <property type="project" value="UniProtKB-SubCell"/>
</dbReference>
<proteinExistence type="inferred from homology"/>